<dbReference type="EMBL" id="JAPQES010000001">
    <property type="protein sequence ID" value="MCY6369873.1"/>
    <property type="molecule type" value="Genomic_DNA"/>
</dbReference>
<dbReference type="InterPro" id="IPR051317">
    <property type="entry name" value="Gfo/Idh/MocA_oxidoreduct"/>
</dbReference>
<feature type="domain" description="Gfo/Idh/MocA-like oxidoreductase N-terminal" evidence="1">
    <location>
        <begin position="4"/>
        <end position="123"/>
    </location>
</feature>
<dbReference type="Proteomes" id="UP001079657">
    <property type="component" value="Unassembled WGS sequence"/>
</dbReference>
<evidence type="ECO:0000313" key="3">
    <source>
        <dbReference type="EMBL" id="MCY6369873.1"/>
    </source>
</evidence>
<dbReference type="Gene3D" id="3.40.50.720">
    <property type="entry name" value="NAD(P)-binding Rossmann-like Domain"/>
    <property type="match status" value="1"/>
</dbReference>
<feature type="domain" description="GFO/IDH/MocA-like oxidoreductase" evidence="2">
    <location>
        <begin position="134"/>
        <end position="257"/>
    </location>
</feature>
<dbReference type="PANTHER" id="PTHR43708:SF8">
    <property type="entry name" value="OXIDOREDUCTASE"/>
    <property type="match status" value="1"/>
</dbReference>
<evidence type="ECO:0000259" key="2">
    <source>
        <dbReference type="Pfam" id="PF22725"/>
    </source>
</evidence>
<organism evidence="3 4">
    <name type="scientific">Clostridium ganghwense</name>
    <dbReference type="NCBI Taxonomy" id="312089"/>
    <lineage>
        <taxon>Bacteria</taxon>
        <taxon>Bacillati</taxon>
        <taxon>Bacillota</taxon>
        <taxon>Clostridia</taxon>
        <taxon>Eubacteriales</taxon>
        <taxon>Clostridiaceae</taxon>
        <taxon>Clostridium</taxon>
    </lineage>
</organism>
<dbReference type="Pfam" id="PF01408">
    <property type="entry name" value="GFO_IDH_MocA"/>
    <property type="match status" value="1"/>
</dbReference>
<comment type="caution">
    <text evidence="3">The sequence shown here is derived from an EMBL/GenBank/DDBJ whole genome shotgun (WGS) entry which is preliminary data.</text>
</comment>
<gene>
    <name evidence="3" type="ORF">OXH55_04445</name>
</gene>
<proteinExistence type="predicted"/>
<evidence type="ECO:0000259" key="1">
    <source>
        <dbReference type="Pfam" id="PF01408"/>
    </source>
</evidence>
<dbReference type="SUPFAM" id="SSF51735">
    <property type="entry name" value="NAD(P)-binding Rossmann-fold domains"/>
    <property type="match status" value="1"/>
</dbReference>
<dbReference type="InterPro" id="IPR000683">
    <property type="entry name" value="Gfo/Idh/MocA-like_OxRdtase_N"/>
</dbReference>
<accession>A0ABT4CLR6</accession>
<dbReference type="SUPFAM" id="SSF55347">
    <property type="entry name" value="Glyceraldehyde-3-phosphate dehydrogenase-like, C-terminal domain"/>
    <property type="match status" value="1"/>
</dbReference>
<name>A0ABT4CLR6_9CLOT</name>
<dbReference type="InterPro" id="IPR036291">
    <property type="entry name" value="NAD(P)-bd_dom_sf"/>
</dbReference>
<evidence type="ECO:0000313" key="4">
    <source>
        <dbReference type="Proteomes" id="UP001079657"/>
    </source>
</evidence>
<keyword evidence="4" id="KW-1185">Reference proteome</keyword>
<protein>
    <submittedName>
        <fullName evidence="3">Gfo/Idh/MocA family oxidoreductase</fullName>
    </submittedName>
</protein>
<dbReference type="Gene3D" id="3.30.360.10">
    <property type="entry name" value="Dihydrodipicolinate Reductase, domain 2"/>
    <property type="match status" value="1"/>
</dbReference>
<reference evidence="3" key="1">
    <citation type="submission" date="2022-12" db="EMBL/GenBank/DDBJ databases">
        <authorList>
            <person name="Wang J."/>
        </authorList>
    </citation>
    <scope>NUCLEOTIDE SEQUENCE</scope>
    <source>
        <strain evidence="3">HY-42-06</strain>
    </source>
</reference>
<dbReference type="InterPro" id="IPR055170">
    <property type="entry name" value="GFO_IDH_MocA-like_dom"/>
</dbReference>
<dbReference type="PANTHER" id="PTHR43708">
    <property type="entry name" value="CONSERVED EXPRESSED OXIDOREDUCTASE (EUROFUNG)"/>
    <property type="match status" value="1"/>
</dbReference>
<sequence length="340" mass="38557">MKKINFAIIGFGGIAKTHALAANIANLKFNLPYSLNLTHIVTRRPINLNLLGVENVQNVEEVLKNPDISFVDICTPNSSHFKILNKVVEYNKPVYCEKPLSSKYENSLEMTRLVSEKNLINSVALIYRFMPAIRMIKNEIENKTIGDIIDFKIKLYHKSYLNPNKSKTWRTRKEAGGGALLDLGVHLLDIINFTLGNIEKADIHKSIFFKERTEVDEIADVRLSLENGINGSLEVSRIFAEREDLTTYIIYGTNGSIKMSSASPYTIEIYNYTTNCTQIKSATLGSDILKYYPNERDSLGFFQDCHTASLIDFTNKVYDKNTDSIGAEFIDSINSEKWIK</sequence>
<dbReference type="Pfam" id="PF22725">
    <property type="entry name" value="GFO_IDH_MocA_C3"/>
    <property type="match status" value="1"/>
</dbReference>
<dbReference type="RefSeq" id="WP_268048268.1">
    <property type="nucleotide sequence ID" value="NZ_JAPQES010000001.1"/>
</dbReference>